<dbReference type="PANTHER" id="PTHR11679">
    <property type="entry name" value="VESICLE PROTEIN SORTING-ASSOCIATED"/>
    <property type="match status" value="1"/>
</dbReference>
<dbReference type="GO" id="GO:0016192">
    <property type="term" value="P:vesicle-mediated transport"/>
    <property type="evidence" value="ECO:0007669"/>
    <property type="project" value="InterPro"/>
</dbReference>
<dbReference type="EMBL" id="JXXN02000680">
    <property type="protein sequence ID" value="THD26625.1"/>
    <property type="molecule type" value="Genomic_DNA"/>
</dbReference>
<dbReference type="AlphaFoldDB" id="A0A4E0RHF6"/>
<protein>
    <submittedName>
        <fullName evidence="2">Protein ROP</fullName>
    </submittedName>
</protein>
<comment type="similarity">
    <text evidence="1">Belongs to the STXBP/unc-18/SEC1 family.</text>
</comment>
<dbReference type="Gene3D" id="3.40.50.1910">
    <property type="match status" value="1"/>
</dbReference>
<dbReference type="Pfam" id="PF00995">
    <property type="entry name" value="Sec1"/>
    <property type="match status" value="1"/>
</dbReference>
<evidence type="ECO:0000313" key="2">
    <source>
        <dbReference type="EMBL" id="THD26625.1"/>
    </source>
</evidence>
<keyword evidence="3" id="KW-1185">Reference proteome</keyword>
<evidence type="ECO:0000313" key="3">
    <source>
        <dbReference type="Proteomes" id="UP000230066"/>
    </source>
</evidence>
<name>A0A4E0RHF6_FASHE</name>
<accession>A0A4E0RHF6</accession>
<dbReference type="InterPro" id="IPR001619">
    <property type="entry name" value="Sec1-like"/>
</dbReference>
<comment type="caution">
    <text evidence="2">The sequence shown here is derived from an EMBL/GenBank/DDBJ whole genome shotgun (WGS) entry which is preliminary data.</text>
</comment>
<gene>
    <name evidence="2" type="ORF">D915_002603</name>
</gene>
<organism evidence="2 3">
    <name type="scientific">Fasciola hepatica</name>
    <name type="common">Liver fluke</name>
    <dbReference type="NCBI Taxonomy" id="6192"/>
    <lineage>
        <taxon>Eukaryota</taxon>
        <taxon>Metazoa</taxon>
        <taxon>Spiralia</taxon>
        <taxon>Lophotrochozoa</taxon>
        <taxon>Platyhelminthes</taxon>
        <taxon>Trematoda</taxon>
        <taxon>Digenea</taxon>
        <taxon>Plagiorchiida</taxon>
        <taxon>Echinostomata</taxon>
        <taxon>Echinostomatoidea</taxon>
        <taxon>Fasciolidae</taxon>
        <taxon>Fasciola</taxon>
    </lineage>
</organism>
<dbReference type="Proteomes" id="UP000230066">
    <property type="component" value="Unassembled WGS sequence"/>
</dbReference>
<dbReference type="InterPro" id="IPR036045">
    <property type="entry name" value="Sec1-like_sf"/>
</dbReference>
<reference evidence="2" key="1">
    <citation type="submission" date="2019-03" db="EMBL/GenBank/DDBJ databases">
        <title>Improved annotation for the trematode Fasciola hepatica.</title>
        <authorList>
            <person name="Choi Y.-J."/>
            <person name="Martin J."/>
            <person name="Mitreva M."/>
        </authorList>
    </citation>
    <scope>NUCLEOTIDE SEQUENCE [LARGE SCALE GENOMIC DNA]</scope>
</reference>
<sequence>MQPIMPCFPLLGSDGSFSTYVRPLNSAIVLRGHQFFPKEFDTPLDFSPFQGIGRRKVPQPYLPANRRQREDGPRYQASRWTPYVKDIMEDVCEDKLDGKLFQYFGGGPVRGPGARGGAGAAPMSARYGLWHRDKSQQPRSGPRLIFFIVGGVSYSEMRCAYEVMNTASGKQWDIVIGGTHLLVPEAFLGDLEKLSYPPGAAPPALAGGNATTNVVVGAGGEPV</sequence>
<dbReference type="SUPFAM" id="SSF56815">
    <property type="entry name" value="Sec1/munc18-like (SM) proteins"/>
    <property type="match status" value="1"/>
</dbReference>
<dbReference type="InterPro" id="IPR027482">
    <property type="entry name" value="Sec1-like_dom2"/>
</dbReference>
<evidence type="ECO:0000256" key="1">
    <source>
        <dbReference type="ARBA" id="ARBA00009884"/>
    </source>
</evidence>
<proteinExistence type="inferred from homology"/>